<evidence type="ECO:0000256" key="2">
    <source>
        <dbReference type="ARBA" id="ARBA00022741"/>
    </source>
</evidence>
<feature type="domain" description="DNA2/NAM7 helicase helicase" evidence="6">
    <location>
        <begin position="470"/>
        <end position="528"/>
    </location>
</feature>
<protein>
    <submittedName>
        <fullName evidence="8">13414_t:CDS:1</fullName>
    </submittedName>
</protein>
<dbReference type="AlphaFoldDB" id="A0A9N9EDU2"/>
<dbReference type="InterPro" id="IPR026851">
    <property type="entry name" value="Dna2/JHS1_DEXXQ-box"/>
</dbReference>
<keyword evidence="2" id="KW-0547">Nucleotide-binding</keyword>
<organism evidence="8 9">
    <name type="scientific">Acaulospora morrowiae</name>
    <dbReference type="NCBI Taxonomy" id="94023"/>
    <lineage>
        <taxon>Eukaryota</taxon>
        <taxon>Fungi</taxon>
        <taxon>Fungi incertae sedis</taxon>
        <taxon>Mucoromycota</taxon>
        <taxon>Glomeromycotina</taxon>
        <taxon>Glomeromycetes</taxon>
        <taxon>Diversisporales</taxon>
        <taxon>Acaulosporaceae</taxon>
        <taxon>Acaulospora</taxon>
    </lineage>
</organism>
<dbReference type="GO" id="GO:0017116">
    <property type="term" value="F:single-stranded DNA helicase activity"/>
    <property type="evidence" value="ECO:0007669"/>
    <property type="project" value="InterPro"/>
</dbReference>
<evidence type="ECO:0000256" key="5">
    <source>
        <dbReference type="ARBA" id="ARBA00022840"/>
    </source>
</evidence>
<dbReference type="CDD" id="cd18041">
    <property type="entry name" value="DEXXQc_DNA2"/>
    <property type="match status" value="1"/>
</dbReference>
<keyword evidence="5" id="KW-0067">ATP-binding</keyword>
<evidence type="ECO:0000259" key="6">
    <source>
        <dbReference type="Pfam" id="PF13086"/>
    </source>
</evidence>
<name>A0A9N9EDU2_9GLOM</name>
<evidence type="ECO:0000256" key="3">
    <source>
        <dbReference type="ARBA" id="ARBA00022801"/>
    </source>
</evidence>
<dbReference type="InterPro" id="IPR050534">
    <property type="entry name" value="Coronavir_polyprotein_1ab"/>
</dbReference>
<proteinExistence type="inferred from homology"/>
<evidence type="ECO:0000313" key="8">
    <source>
        <dbReference type="EMBL" id="CAG8674477.1"/>
    </source>
</evidence>
<sequence length="836" mass="95494">KIDVSMEVKLSENGISKKLIMPLELKTSRNVSSSHFAQTVFYCLLMGDQYNIDIGSGILYYLKSQDEETGKMLKVPVVPHELRSLIIQRNKMAWFASDVQFSSLPPMIDNKFQCGKCISNTSCFLYNKAIEKGTGKGSIGDLFDHVVSHLQEHHLDFFRKWDELITLEEEDLYRFQPEIWNMLTTKCDDDLCLNNMYLDSKSIEAIPNGEGNKRFKCKFSRQMGRMNFVLDTQFCVGDHVIVSSERAHRTVASGFIENIAPNHIWLTLDRTPRSGPKSRTDFEIESCHGFAGLSENESLSSYLEIDIHETLYRIDKDELASNMRLVRQNLVSLLVDEETARLRKLVVDFVPPVFNHANEIMSDYEDMKNLNEDQRKAVKLALDAEDYAIILGMPGTGKSTTIVQIIKTLVRNGKSVLLAAYTHSAVDSILSKLVIEGIDVLRLGTKAKVQPDIWPFLLDVEKFDSVNSFRSFIESKQVIATTCLGINQFDYCIIDEATQVTLPICVGPLRFANRFLLVGDDFQLPPLVRNREAIEKGMSKSLFTNLTERHTRAFTKLRYQYRMNEDIMNLSNCLIYDYKMICGTPTSSSRHLSIPKWDDDFLSRFHKDQENHCNMECWLRIVLDPKKPVIMVDTDNLEANESRGLNQNIMEASLVEQCVKAMVVGGVHQKEIGIITPFRHQIKLLTQKFKDMTDIEISTVDRFQGREKEVIVISLVKANTDYKVSDILKDYRRLNVAITRARSKLIIFGSKSTVSASELMRHIIEHIEVAQMVYKLKDKNAPYWHVIPKIDASSGIIENIPKVDKLPKQHTNLGVPEILLRNNQLLRGITIDLNPT</sequence>
<feature type="domain" description="DNA2/NAM7 helicase helicase" evidence="6">
    <location>
        <begin position="369"/>
        <end position="455"/>
    </location>
</feature>
<keyword evidence="9" id="KW-1185">Reference proteome</keyword>
<evidence type="ECO:0000259" key="7">
    <source>
        <dbReference type="Pfam" id="PF13087"/>
    </source>
</evidence>
<accession>A0A9N9EDU2</accession>
<dbReference type="OrthoDB" id="6513042at2759"/>
<feature type="non-terminal residue" evidence="8">
    <location>
        <position position="836"/>
    </location>
</feature>
<dbReference type="PANTHER" id="PTHR43788">
    <property type="entry name" value="DNA2/NAM7 HELICASE FAMILY MEMBER"/>
    <property type="match status" value="1"/>
</dbReference>
<reference evidence="8" key="1">
    <citation type="submission" date="2021-06" db="EMBL/GenBank/DDBJ databases">
        <authorList>
            <person name="Kallberg Y."/>
            <person name="Tangrot J."/>
            <person name="Rosling A."/>
        </authorList>
    </citation>
    <scope>NUCLEOTIDE SEQUENCE</scope>
    <source>
        <strain evidence="8">CL551</strain>
    </source>
</reference>
<dbReference type="Pfam" id="PF13087">
    <property type="entry name" value="AAA_12"/>
    <property type="match status" value="1"/>
</dbReference>
<dbReference type="Proteomes" id="UP000789342">
    <property type="component" value="Unassembled WGS sequence"/>
</dbReference>
<feature type="domain" description="DNA2/NAM7 helicase-like C-terminal" evidence="7">
    <location>
        <begin position="538"/>
        <end position="751"/>
    </location>
</feature>
<dbReference type="InterPro" id="IPR041677">
    <property type="entry name" value="DNA2/NAM7_AAA_11"/>
</dbReference>
<evidence type="ECO:0000313" key="9">
    <source>
        <dbReference type="Proteomes" id="UP000789342"/>
    </source>
</evidence>
<dbReference type="GO" id="GO:0005524">
    <property type="term" value="F:ATP binding"/>
    <property type="evidence" value="ECO:0007669"/>
    <property type="project" value="UniProtKB-KW"/>
</dbReference>
<dbReference type="GO" id="GO:0016787">
    <property type="term" value="F:hydrolase activity"/>
    <property type="evidence" value="ECO:0007669"/>
    <property type="project" value="UniProtKB-KW"/>
</dbReference>
<dbReference type="InterPro" id="IPR011604">
    <property type="entry name" value="PDDEXK-like_dom_sf"/>
</dbReference>
<dbReference type="Gene3D" id="3.40.50.300">
    <property type="entry name" value="P-loop containing nucleotide triphosphate hydrolases"/>
    <property type="match status" value="3"/>
</dbReference>
<dbReference type="EMBL" id="CAJVPV010013045">
    <property type="protein sequence ID" value="CAG8674477.1"/>
    <property type="molecule type" value="Genomic_DNA"/>
</dbReference>
<dbReference type="Gene3D" id="3.90.320.10">
    <property type="match status" value="1"/>
</dbReference>
<dbReference type="CDD" id="cd18808">
    <property type="entry name" value="SF1_C_Upf1"/>
    <property type="match status" value="1"/>
</dbReference>
<dbReference type="Pfam" id="PF13086">
    <property type="entry name" value="AAA_11"/>
    <property type="match status" value="2"/>
</dbReference>
<gene>
    <name evidence="8" type="ORF">AMORRO_LOCUS10960</name>
</gene>
<evidence type="ECO:0000256" key="4">
    <source>
        <dbReference type="ARBA" id="ARBA00022806"/>
    </source>
</evidence>
<dbReference type="InterPro" id="IPR027417">
    <property type="entry name" value="P-loop_NTPase"/>
</dbReference>
<comment type="caution">
    <text evidence="8">The sequence shown here is derived from an EMBL/GenBank/DDBJ whole genome shotgun (WGS) entry which is preliminary data.</text>
</comment>
<dbReference type="InterPro" id="IPR041679">
    <property type="entry name" value="DNA2/NAM7-like_C"/>
</dbReference>
<keyword evidence="4" id="KW-0347">Helicase</keyword>
<evidence type="ECO:0000256" key="1">
    <source>
        <dbReference type="ARBA" id="ARBA00007913"/>
    </source>
</evidence>
<comment type="similarity">
    <text evidence="1">Belongs to the DNA2/NAM7 helicase family.</text>
</comment>
<keyword evidence="3" id="KW-0378">Hydrolase</keyword>
<dbReference type="GO" id="GO:0043139">
    <property type="term" value="F:5'-3' DNA helicase activity"/>
    <property type="evidence" value="ECO:0007669"/>
    <property type="project" value="TreeGrafter"/>
</dbReference>
<dbReference type="InterPro" id="IPR047187">
    <property type="entry name" value="SF1_C_Upf1"/>
</dbReference>
<dbReference type="PANTHER" id="PTHR43788:SF8">
    <property type="entry name" value="DNA-BINDING PROTEIN SMUBP-2"/>
    <property type="match status" value="1"/>
</dbReference>
<dbReference type="SUPFAM" id="SSF52540">
    <property type="entry name" value="P-loop containing nucleoside triphosphate hydrolases"/>
    <property type="match status" value="1"/>
</dbReference>